<evidence type="ECO:0000313" key="1">
    <source>
        <dbReference type="EMBL" id="UOQ47731.1"/>
    </source>
</evidence>
<proteinExistence type="predicted"/>
<evidence type="ECO:0000313" key="2">
    <source>
        <dbReference type="Proteomes" id="UP000831782"/>
    </source>
</evidence>
<organism evidence="1 2">
    <name type="scientific">Gracilibacillus caseinilyticus</name>
    <dbReference type="NCBI Taxonomy" id="2932256"/>
    <lineage>
        <taxon>Bacteria</taxon>
        <taxon>Bacillati</taxon>
        <taxon>Bacillota</taxon>
        <taxon>Bacilli</taxon>
        <taxon>Bacillales</taxon>
        <taxon>Bacillaceae</taxon>
        <taxon>Gracilibacillus</taxon>
    </lineage>
</organism>
<dbReference type="EMBL" id="CP095072">
    <property type="protein sequence ID" value="UOQ47731.1"/>
    <property type="molecule type" value="Genomic_DNA"/>
</dbReference>
<accession>A0ABY4EUI5</accession>
<sequence>MTIPTNELLIKTIEENSLIPIEVNTMKISNQIQLNINEVDDFFQIVKNSNCYNVYYYYTYYDSEEYIIPFDWYSEYLDEFKKIVSKHNKMIKSLNFDIPKSLTLFMLQNGTFVGIQLENPWIENQGIYVAEAAIEEIEDSFDHEVKRVVADKEEKRKQDEKELREIIFNDPEFKYNCKNQQLRHRYLANLIQKEGMEKFDYLVEPFGAPHIGNAKMFMDLTYELYKELNNKF</sequence>
<keyword evidence="2" id="KW-1185">Reference proteome</keyword>
<dbReference type="Proteomes" id="UP000831782">
    <property type="component" value="Chromosome"/>
</dbReference>
<dbReference type="RefSeq" id="WP_244717156.1">
    <property type="nucleotide sequence ID" value="NZ_CP095072.1"/>
</dbReference>
<protein>
    <submittedName>
        <fullName evidence="1">Uncharacterized protein</fullName>
    </submittedName>
</protein>
<gene>
    <name evidence="1" type="ORF">MUN88_17005</name>
</gene>
<name>A0ABY4EUI5_9BACI</name>
<reference evidence="1 2" key="1">
    <citation type="submission" date="2022-04" db="EMBL/GenBank/DDBJ databases">
        <title>Gracilibacillus sp. isolated from saltern.</title>
        <authorList>
            <person name="Won M."/>
            <person name="Lee C.-M."/>
            <person name="Woen H.-Y."/>
            <person name="Kwon S.-W."/>
        </authorList>
    </citation>
    <scope>NUCLEOTIDE SEQUENCE [LARGE SCALE GENOMIC DNA]</scope>
    <source>
        <strain evidence="1 2">SSWR10-1</strain>
    </source>
</reference>